<gene>
    <name evidence="2" type="ordered locus">LCK_p100031</name>
</gene>
<dbReference type="EMBL" id="DQ489740">
    <property type="protein sequence ID" value="ACA83634.1"/>
    <property type="molecule type" value="Genomic_DNA"/>
</dbReference>
<proteinExistence type="predicted"/>
<keyword evidence="1" id="KW-0472">Membrane</keyword>
<dbReference type="AlphaFoldDB" id="B1N0M9"/>
<organism evidence="2 3">
    <name type="scientific">Leuconostoc citreum (strain KM20)</name>
    <dbReference type="NCBI Taxonomy" id="349519"/>
    <lineage>
        <taxon>Bacteria</taxon>
        <taxon>Bacillati</taxon>
        <taxon>Bacillota</taxon>
        <taxon>Bacilli</taxon>
        <taxon>Lactobacillales</taxon>
        <taxon>Lactobacillaceae</taxon>
        <taxon>Leuconostoc</taxon>
    </lineage>
</organism>
<evidence type="ECO:0000256" key="1">
    <source>
        <dbReference type="SAM" id="Phobius"/>
    </source>
</evidence>
<geneLocation type="plasmid" evidence="2 3">
    <name>pLCK1</name>
</geneLocation>
<sequence length="88" mass="9434">MMEAIVTNFMFQIPTGSISFTGLQSEVAGWVSAFIAMGIMYLVVRHFIKGSIGQIIVSLAVGGLVYFVVKSPDTVLNSIGGIFKNIFG</sequence>
<protein>
    <submittedName>
        <fullName evidence="2">Uncharacterized protein</fullName>
    </submittedName>
</protein>
<dbReference type="Proteomes" id="UP000002166">
    <property type="component" value="Plasmid pLCK1"/>
</dbReference>
<keyword evidence="1" id="KW-1133">Transmembrane helix</keyword>
<feature type="transmembrane region" description="Helical" evidence="1">
    <location>
        <begin position="27"/>
        <end position="44"/>
    </location>
</feature>
<dbReference type="InterPro" id="IPR049746">
    <property type="entry name" value="TcpD-like_C"/>
</dbReference>
<accession>B1N0M9</accession>
<feature type="transmembrane region" description="Helical" evidence="1">
    <location>
        <begin position="51"/>
        <end position="69"/>
    </location>
</feature>
<dbReference type="KEGG" id="lci:LCK_p100031"/>
<dbReference type="NCBIfam" id="NF040686">
    <property type="entry name" value="TcpD_dom"/>
    <property type="match status" value="1"/>
</dbReference>
<evidence type="ECO:0000313" key="2">
    <source>
        <dbReference type="EMBL" id="ACA83634.1"/>
    </source>
</evidence>
<name>B1N0M9_LEUCK</name>
<keyword evidence="2" id="KW-0614">Plasmid</keyword>
<dbReference type="HOGENOM" id="CLU_2465295_0_0_9"/>
<keyword evidence="3" id="KW-1185">Reference proteome</keyword>
<evidence type="ECO:0000313" key="3">
    <source>
        <dbReference type="Proteomes" id="UP000002166"/>
    </source>
</evidence>
<reference evidence="2 3" key="1">
    <citation type="journal article" date="2008" name="J. Bacteriol.">
        <title>Complete genome sequence of Leuconostoc citreum KM20.</title>
        <authorList>
            <person name="Kim J.F."/>
            <person name="Jeong H."/>
            <person name="Lee J.-S."/>
            <person name="Choi S.-H."/>
            <person name="Ha M."/>
            <person name="Hur C.-G."/>
            <person name="Kim J.-S."/>
            <person name="Lee S."/>
            <person name="Park H.-S."/>
            <person name="Park Y.-H."/>
            <person name="Oh T.K."/>
        </authorList>
    </citation>
    <scope>NUCLEOTIDE SEQUENCE [LARGE SCALE GENOMIC DNA]</scope>
    <source>
        <strain evidence="2 3">KM20</strain>
    </source>
</reference>
<keyword evidence="1" id="KW-0812">Transmembrane</keyword>